<dbReference type="InterPro" id="IPR029058">
    <property type="entry name" value="AB_hydrolase_fold"/>
</dbReference>
<dbReference type="EMBL" id="OZ034819">
    <property type="protein sequence ID" value="CAL1393345.1"/>
    <property type="molecule type" value="Genomic_DNA"/>
</dbReference>
<evidence type="ECO:0000313" key="3">
    <source>
        <dbReference type="EMBL" id="CAL1393345.1"/>
    </source>
</evidence>
<keyword evidence="4" id="KW-1185">Reference proteome</keyword>
<evidence type="ECO:0000313" key="4">
    <source>
        <dbReference type="Proteomes" id="UP001497516"/>
    </source>
</evidence>
<dbReference type="AlphaFoldDB" id="A0AAV2F548"/>
<dbReference type="SUPFAM" id="SSF53474">
    <property type="entry name" value="alpha/beta-Hydrolases"/>
    <property type="match status" value="1"/>
</dbReference>
<comment type="similarity">
    <text evidence="2">Belongs to the AB hydrolase superfamily. Epoxide hydrolase family.</text>
</comment>
<name>A0AAV2F548_9ROSI</name>
<protein>
    <recommendedName>
        <fullName evidence="5">Epoxide hydrolase</fullName>
    </recommendedName>
</protein>
<dbReference type="Gene3D" id="3.40.50.1820">
    <property type="entry name" value="alpha/beta hydrolase"/>
    <property type="match status" value="2"/>
</dbReference>
<proteinExistence type="inferred from homology"/>
<dbReference type="InterPro" id="IPR000639">
    <property type="entry name" value="Epox_hydrolase-like"/>
</dbReference>
<gene>
    <name evidence="3" type="ORF">LTRI10_LOCUS33929</name>
</gene>
<accession>A0AAV2F548</accession>
<evidence type="ECO:0008006" key="5">
    <source>
        <dbReference type="Google" id="ProtNLM"/>
    </source>
</evidence>
<dbReference type="PRINTS" id="PR00412">
    <property type="entry name" value="EPOXHYDRLASE"/>
</dbReference>
<dbReference type="Proteomes" id="UP001497516">
    <property type="component" value="Chromosome 6"/>
</dbReference>
<organism evidence="3 4">
    <name type="scientific">Linum trigynum</name>
    <dbReference type="NCBI Taxonomy" id="586398"/>
    <lineage>
        <taxon>Eukaryota</taxon>
        <taxon>Viridiplantae</taxon>
        <taxon>Streptophyta</taxon>
        <taxon>Embryophyta</taxon>
        <taxon>Tracheophyta</taxon>
        <taxon>Spermatophyta</taxon>
        <taxon>Magnoliopsida</taxon>
        <taxon>eudicotyledons</taxon>
        <taxon>Gunneridae</taxon>
        <taxon>Pentapetalae</taxon>
        <taxon>rosids</taxon>
        <taxon>fabids</taxon>
        <taxon>Malpighiales</taxon>
        <taxon>Linaceae</taxon>
        <taxon>Linum</taxon>
    </lineage>
</organism>
<sequence>MEEITHRTLPDNGVNMHIAEKGQGQGNPVIMFLHGFPELWFTWRHQILCVGSLGFHAVAPDLRGYGDPTRPTRARPTRATTSWSWLTLTPCGPEIRAFACLSVPFRPRNPKMKPVEGMRLVLKRTTICADFRKPSPPCLAKANPFGICPKNPGPLPSWLKEDVFNYIVNKFNETGFTGGLNYYRAIDLNWELTEPWTDAPMMVPVKYEVGDDDMWYTTPRVKEYVHGGGFKKNVPLLEEIVVVEGVGHFLNQERAGEIDVHIHKFIRKFY</sequence>
<dbReference type="PANTHER" id="PTHR43329">
    <property type="entry name" value="EPOXIDE HYDROLASE"/>
    <property type="match status" value="1"/>
</dbReference>
<keyword evidence="1" id="KW-0378">Hydrolase</keyword>
<reference evidence="3 4" key="1">
    <citation type="submission" date="2024-04" db="EMBL/GenBank/DDBJ databases">
        <authorList>
            <person name="Fracassetti M."/>
        </authorList>
    </citation>
    <scope>NUCLEOTIDE SEQUENCE [LARGE SCALE GENOMIC DNA]</scope>
</reference>
<evidence type="ECO:0000256" key="1">
    <source>
        <dbReference type="ARBA" id="ARBA00022801"/>
    </source>
</evidence>
<evidence type="ECO:0000256" key="2">
    <source>
        <dbReference type="ARBA" id="ARBA00038334"/>
    </source>
</evidence>
<dbReference type="GO" id="GO:0016787">
    <property type="term" value="F:hydrolase activity"/>
    <property type="evidence" value="ECO:0007669"/>
    <property type="project" value="UniProtKB-KW"/>
</dbReference>